<evidence type="ECO:0000256" key="2">
    <source>
        <dbReference type="ARBA" id="ARBA00009928"/>
    </source>
</evidence>
<dbReference type="InParanoid" id="D8REH0"/>
<keyword evidence="3" id="KW-0479">Metal-binding</keyword>
<dbReference type="SUPFAM" id="SSF48056">
    <property type="entry name" value="Di-copper centre-containing domain"/>
    <property type="match status" value="1"/>
</dbReference>
<dbReference type="OMA" id="IWCGDPE"/>
<evidence type="ECO:0000259" key="8">
    <source>
        <dbReference type="PROSITE" id="PS00497"/>
    </source>
</evidence>
<keyword evidence="4" id="KW-0883">Thioether bond</keyword>
<evidence type="ECO:0000256" key="3">
    <source>
        <dbReference type="ARBA" id="ARBA00022723"/>
    </source>
</evidence>
<dbReference type="eggNOG" id="ENOG502QVBP">
    <property type="taxonomic scope" value="Eukaryota"/>
</dbReference>
<dbReference type="PRINTS" id="PR00092">
    <property type="entry name" value="TYROSINASE"/>
</dbReference>
<evidence type="ECO:0000313" key="10">
    <source>
        <dbReference type="EMBL" id="EFJ29655.1"/>
    </source>
</evidence>
<evidence type="ECO:0000256" key="4">
    <source>
        <dbReference type="ARBA" id="ARBA00022784"/>
    </source>
</evidence>
<keyword evidence="11" id="KW-1185">Reference proteome</keyword>
<dbReference type="PANTHER" id="PTHR11474">
    <property type="entry name" value="TYROSINASE FAMILY MEMBER"/>
    <property type="match status" value="1"/>
</dbReference>
<comment type="cofactor">
    <cofactor evidence="1">
        <name>Cu(2+)</name>
        <dbReference type="ChEBI" id="CHEBI:29036"/>
    </cofactor>
</comment>
<dbReference type="KEGG" id="smo:SELMODRAFT_170754"/>
<dbReference type="PROSITE" id="PS00498">
    <property type="entry name" value="TYROSINASE_2"/>
    <property type="match status" value="1"/>
</dbReference>
<dbReference type="GO" id="GO:0004097">
    <property type="term" value="F:catechol oxidase activity"/>
    <property type="evidence" value="ECO:0007669"/>
    <property type="project" value="InterPro"/>
</dbReference>
<organism evidence="11">
    <name type="scientific">Selaginella moellendorffii</name>
    <name type="common">Spikemoss</name>
    <dbReference type="NCBI Taxonomy" id="88036"/>
    <lineage>
        <taxon>Eukaryota</taxon>
        <taxon>Viridiplantae</taxon>
        <taxon>Streptophyta</taxon>
        <taxon>Embryophyta</taxon>
        <taxon>Tracheophyta</taxon>
        <taxon>Lycopodiopsida</taxon>
        <taxon>Selaginellales</taxon>
        <taxon>Selaginellaceae</taxon>
        <taxon>Selaginella</taxon>
    </lineage>
</organism>
<proteinExistence type="inferred from homology"/>
<dbReference type="AlphaFoldDB" id="D8REH0"/>
<dbReference type="Pfam" id="PF12143">
    <property type="entry name" value="PPO1_KFDV"/>
    <property type="match status" value="1"/>
</dbReference>
<accession>D8REH0</accession>
<keyword evidence="5" id="KW-0560">Oxidoreductase</keyword>
<sequence>MVGESLLSRLLVTKFYFPVQILCFLLLSTATGRREASLGLATGSLQQEQQAWARPIDNGTIDLEWCTQAETPAGKVGCCPPRSTTSVVDFVHNTQLPSRLRQPVHLLSSDYIAKYIRAYELMKALPPDDPRNFDQQANVHCAYCDGAFLYANSTERLHIHRNWFFFPWHRWFLYFHERILASLIEDDTFALPFWNWDNQSASDPLPNVIPQMYLTNPVLFDDFRNPDHFPPRLADLNFVPGDGAPISDSKQREENNALMYKQLVNARTTRLFYGKEYHPGDSKPDGLGTIESAPHNTVHKWTGSSGKPHFEDMGVFYSAARDPIFYPHHANLDRLWTVWKTLPRNRKGPFRPRRDYKDPDWLNATFLFYDEKRRLVRVRVRDALKTEQLGYRYQDIHNAWVTARPSTAVSGKIQKLESVFSTKVKRPLKNKLTRLNKALGPLFRMFSYVPLNNLPTLFSGGGGDKSDDDDDDDEVEEILVIQGVELDYNKATKFDVYINYPNANENTPVNVVEFAGTFVNVPNSAGKGHIMETEVRLGISDTLEQLGLEDADYIVVTLVPRGSSGPVTFKGFKIKYET</sequence>
<dbReference type="STRING" id="88036.D8REH0"/>
<protein>
    <recommendedName>
        <fullName evidence="8 9">Tyrosinase copper-binding domain-containing protein</fullName>
    </recommendedName>
</protein>
<dbReference type="InterPro" id="IPR008922">
    <property type="entry name" value="Di-copper_centre_dom_sf"/>
</dbReference>
<comment type="similarity">
    <text evidence="2">Belongs to the tyrosinase family.</text>
</comment>
<keyword evidence="7" id="KW-1015">Disulfide bond</keyword>
<dbReference type="Gene3D" id="1.10.1280.10">
    <property type="entry name" value="Di-copper center containing domain from catechol oxidase"/>
    <property type="match status" value="1"/>
</dbReference>
<dbReference type="PROSITE" id="PS00497">
    <property type="entry name" value="TYROSINASE_1"/>
    <property type="match status" value="1"/>
</dbReference>
<evidence type="ECO:0000256" key="7">
    <source>
        <dbReference type="ARBA" id="ARBA00023157"/>
    </source>
</evidence>
<dbReference type="InterPro" id="IPR022740">
    <property type="entry name" value="Polyphenol_oxidase_C"/>
</dbReference>
<dbReference type="PANTHER" id="PTHR11474:SF76">
    <property type="entry name" value="SHKT DOMAIN-CONTAINING PROTEIN"/>
    <property type="match status" value="1"/>
</dbReference>
<keyword evidence="6" id="KW-0186">Copper</keyword>
<evidence type="ECO:0000313" key="11">
    <source>
        <dbReference type="Proteomes" id="UP000001514"/>
    </source>
</evidence>
<dbReference type="Pfam" id="PF12142">
    <property type="entry name" value="PPO1_DWL"/>
    <property type="match status" value="1"/>
</dbReference>
<feature type="domain" description="Tyrosinase copper-binding" evidence="9">
    <location>
        <begin position="322"/>
        <end position="333"/>
    </location>
</feature>
<feature type="domain" description="Tyrosinase copper-binding" evidence="8">
    <location>
        <begin position="160"/>
        <end position="177"/>
    </location>
</feature>
<evidence type="ECO:0000256" key="5">
    <source>
        <dbReference type="ARBA" id="ARBA00023002"/>
    </source>
</evidence>
<dbReference type="InterPro" id="IPR002227">
    <property type="entry name" value="Tyrosinase_Cu-bd"/>
</dbReference>
<reference evidence="10 11" key="1">
    <citation type="journal article" date="2011" name="Science">
        <title>The Selaginella genome identifies genetic changes associated with the evolution of vascular plants.</title>
        <authorList>
            <person name="Banks J.A."/>
            <person name="Nishiyama T."/>
            <person name="Hasebe M."/>
            <person name="Bowman J.L."/>
            <person name="Gribskov M."/>
            <person name="dePamphilis C."/>
            <person name="Albert V.A."/>
            <person name="Aono N."/>
            <person name="Aoyama T."/>
            <person name="Ambrose B.A."/>
            <person name="Ashton N.W."/>
            <person name="Axtell M.J."/>
            <person name="Barker E."/>
            <person name="Barker M.S."/>
            <person name="Bennetzen J.L."/>
            <person name="Bonawitz N.D."/>
            <person name="Chapple C."/>
            <person name="Cheng C."/>
            <person name="Correa L.G."/>
            <person name="Dacre M."/>
            <person name="DeBarry J."/>
            <person name="Dreyer I."/>
            <person name="Elias M."/>
            <person name="Engstrom E.M."/>
            <person name="Estelle M."/>
            <person name="Feng L."/>
            <person name="Finet C."/>
            <person name="Floyd S.K."/>
            <person name="Frommer W.B."/>
            <person name="Fujita T."/>
            <person name="Gramzow L."/>
            <person name="Gutensohn M."/>
            <person name="Harholt J."/>
            <person name="Hattori M."/>
            <person name="Heyl A."/>
            <person name="Hirai T."/>
            <person name="Hiwatashi Y."/>
            <person name="Ishikawa M."/>
            <person name="Iwata M."/>
            <person name="Karol K.G."/>
            <person name="Koehler B."/>
            <person name="Kolukisaoglu U."/>
            <person name="Kubo M."/>
            <person name="Kurata T."/>
            <person name="Lalonde S."/>
            <person name="Li K."/>
            <person name="Li Y."/>
            <person name="Litt A."/>
            <person name="Lyons E."/>
            <person name="Manning G."/>
            <person name="Maruyama T."/>
            <person name="Michael T.P."/>
            <person name="Mikami K."/>
            <person name="Miyazaki S."/>
            <person name="Morinaga S."/>
            <person name="Murata T."/>
            <person name="Mueller-Roeber B."/>
            <person name="Nelson D.R."/>
            <person name="Obara M."/>
            <person name="Oguri Y."/>
            <person name="Olmstead R.G."/>
            <person name="Onodera N."/>
            <person name="Petersen B.L."/>
            <person name="Pils B."/>
            <person name="Prigge M."/>
            <person name="Rensing S.A."/>
            <person name="Riano-Pachon D.M."/>
            <person name="Roberts A.W."/>
            <person name="Sato Y."/>
            <person name="Scheller H.V."/>
            <person name="Schulz B."/>
            <person name="Schulz C."/>
            <person name="Shakirov E.V."/>
            <person name="Shibagaki N."/>
            <person name="Shinohara N."/>
            <person name="Shippen D.E."/>
            <person name="Soerensen I."/>
            <person name="Sotooka R."/>
            <person name="Sugimoto N."/>
            <person name="Sugita M."/>
            <person name="Sumikawa N."/>
            <person name="Tanurdzic M."/>
            <person name="Theissen G."/>
            <person name="Ulvskov P."/>
            <person name="Wakazuki S."/>
            <person name="Weng J.K."/>
            <person name="Willats W.W."/>
            <person name="Wipf D."/>
            <person name="Wolf P.G."/>
            <person name="Yang L."/>
            <person name="Zimmer A.D."/>
            <person name="Zhu Q."/>
            <person name="Mitros T."/>
            <person name="Hellsten U."/>
            <person name="Loque D."/>
            <person name="Otillar R."/>
            <person name="Salamov A."/>
            <person name="Schmutz J."/>
            <person name="Shapiro H."/>
            <person name="Lindquist E."/>
            <person name="Lucas S."/>
            <person name="Rokhsar D."/>
            <person name="Grigoriev I.V."/>
        </authorList>
    </citation>
    <scope>NUCLEOTIDE SEQUENCE [LARGE SCALE GENOMIC DNA]</scope>
</reference>
<evidence type="ECO:0000256" key="6">
    <source>
        <dbReference type="ARBA" id="ARBA00023008"/>
    </source>
</evidence>
<dbReference type="HOGENOM" id="CLU_029668_1_0_1"/>
<dbReference type="Gramene" id="EFJ29655">
    <property type="protein sequence ID" value="EFJ29655"/>
    <property type="gene ID" value="SELMODRAFT_170754"/>
</dbReference>
<dbReference type="Pfam" id="PF00264">
    <property type="entry name" value="Tyrosinase"/>
    <property type="match status" value="1"/>
</dbReference>
<evidence type="ECO:0000256" key="1">
    <source>
        <dbReference type="ARBA" id="ARBA00001973"/>
    </source>
</evidence>
<evidence type="ECO:0000259" key="9">
    <source>
        <dbReference type="PROSITE" id="PS00498"/>
    </source>
</evidence>
<gene>
    <name evidence="10" type="ORF">SELMODRAFT_170754</name>
</gene>
<dbReference type="InterPro" id="IPR022739">
    <property type="entry name" value="Polyphenol_oxidase_cen"/>
</dbReference>
<dbReference type="EMBL" id="GL377577">
    <property type="protein sequence ID" value="EFJ29655.1"/>
    <property type="molecule type" value="Genomic_DNA"/>
</dbReference>
<dbReference type="InterPro" id="IPR050316">
    <property type="entry name" value="Tyrosinase/Hemocyanin"/>
</dbReference>
<dbReference type="Proteomes" id="UP000001514">
    <property type="component" value="Unassembled WGS sequence"/>
</dbReference>
<dbReference type="GO" id="GO:0046872">
    <property type="term" value="F:metal ion binding"/>
    <property type="evidence" value="ECO:0007669"/>
    <property type="project" value="UniProtKB-KW"/>
</dbReference>
<name>D8REH0_SELML</name>